<dbReference type="EMBL" id="JH668527">
    <property type="protein sequence ID" value="KAG6456917.1"/>
    <property type="molecule type" value="Genomic_DNA"/>
</dbReference>
<keyword evidence="3" id="KW-0812">Transmembrane</keyword>
<evidence type="ECO:0000256" key="6">
    <source>
        <dbReference type="ARBA" id="ARBA00023136"/>
    </source>
</evidence>
<dbReference type="GO" id="GO:0061617">
    <property type="term" value="C:MICOS complex"/>
    <property type="evidence" value="ECO:0007669"/>
    <property type="project" value="UniProtKB-UniRule"/>
</dbReference>
<proteinExistence type="inferred from homology"/>
<dbReference type="GO" id="GO:0042407">
    <property type="term" value="P:cristae formation"/>
    <property type="evidence" value="ECO:0007669"/>
    <property type="project" value="InterPro"/>
</dbReference>
<comment type="subcellular location">
    <subcellularLocation>
        <location evidence="7">Mitochondrion inner membrane</location>
    </subcellularLocation>
    <subcellularLocation>
        <location evidence="1">Mitochondrion membrane</location>
    </subcellularLocation>
</comment>
<dbReference type="InterPro" id="IPR019166">
    <property type="entry name" value="MIC26/MIC27"/>
</dbReference>
<keyword evidence="5 7" id="KW-0496">Mitochondrion</keyword>
<feature type="signal peptide" evidence="9">
    <location>
        <begin position="1"/>
        <end position="21"/>
    </location>
</feature>
<evidence type="ECO:0000256" key="9">
    <source>
        <dbReference type="SAM" id="SignalP"/>
    </source>
</evidence>
<evidence type="ECO:0000256" key="3">
    <source>
        <dbReference type="ARBA" id="ARBA00022692"/>
    </source>
</evidence>
<evidence type="ECO:0000256" key="5">
    <source>
        <dbReference type="ARBA" id="ARBA00023128"/>
    </source>
</evidence>
<reference evidence="10" key="2">
    <citation type="submission" date="2020-12" db="EMBL/GenBank/DDBJ databases">
        <authorList>
            <person name="Kanost M."/>
        </authorList>
    </citation>
    <scope>NUCLEOTIDE SEQUENCE</scope>
</reference>
<evidence type="ECO:0000256" key="1">
    <source>
        <dbReference type="ARBA" id="ARBA00004325"/>
    </source>
</evidence>
<dbReference type="AlphaFoldDB" id="A0A921ZFQ7"/>
<keyword evidence="4" id="KW-1133">Transmembrane helix</keyword>
<comment type="function">
    <text evidence="7">Component of the MICOS complex, a large protein complex of the mitochondrial inner membrane that plays crucial roles in the maintenance of crista junctions, inner membrane architecture, and formation of contact sites to the outer membrane.</text>
</comment>
<keyword evidence="6" id="KW-0472">Membrane</keyword>
<evidence type="ECO:0000256" key="8">
    <source>
        <dbReference type="SAM" id="MobiDB-lite"/>
    </source>
</evidence>
<dbReference type="EMBL" id="JH668527">
    <property type="protein sequence ID" value="KAG6456916.1"/>
    <property type="molecule type" value="Genomic_DNA"/>
</dbReference>
<accession>A0A921ZFQ7</accession>
<dbReference type="Pfam" id="PF09769">
    <property type="entry name" value="ApoO"/>
    <property type="match status" value="1"/>
</dbReference>
<feature type="chain" id="PRO_5038276548" description="MICOS complex subunit" evidence="9">
    <location>
        <begin position="22"/>
        <end position="255"/>
    </location>
</feature>
<dbReference type="EMBL" id="JH668527">
    <property type="protein sequence ID" value="KAG6456918.1"/>
    <property type="molecule type" value="Genomic_DNA"/>
</dbReference>
<comment type="subunit">
    <text evidence="7">Component of the mitochondrial contact site and cristae organizing system (MICOS) complex.</text>
</comment>
<evidence type="ECO:0000313" key="11">
    <source>
        <dbReference type="Proteomes" id="UP000791440"/>
    </source>
</evidence>
<dbReference type="PANTHER" id="PTHR14564">
    <property type="entry name" value="MICOS COMPLEX SUBUNIT MIC26 / MIC27 FAMILY MEMBER"/>
    <property type="match status" value="1"/>
</dbReference>
<keyword evidence="9" id="KW-0732">Signal</keyword>
<feature type="compositionally biased region" description="Basic and acidic residues" evidence="8">
    <location>
        <begin position="236"/>
        <end position="255"/>
    </location>
</feature>
<dbReference type="Proteomes" id="UP000791440">
    <property type="component" value="Unassembled WGS sequence"/>
</dbReference>
<comment type="caution">
    <text evidence="10">The sequence shown here is derived from an EMBL/GenBank/DDBJ whole genome shotgun (WGS) entry which is preliminary data.</text>
</comment>
<keyword evidence="11" id="KW-1185">Reference proteome</keyword>
<gene>
    <name evidence="10" type="ORF">O3G_MSEX010015</name>
</gene>
<evidence type="ECO:0000256" key="7">
    <source>
        <dbReference type="RuleBase" id="RU363021"/>
    </source>
</evidence>
<protein>
    <recommendedName>
        <fullName evidence="7">MICOS complex subunit</fullName>
    </recommendedName>
</protein>
<evidence type="ECO:0000256" key="4">
    <source>
        <dbReference type="ARBA" id="ARBA00022989"/>
    </source>
</evidence>
<evidence type="ECO:0000313" key="10">
    <source>
        <dbReference type="EMBL" id="KAG6456916.1"/>
    </source>
</evidence>
<keyword evidence="7" id="KW-0999">Mitochondrion inner membrane</keyword>
<dbReference type="InterPro" id="IPR033182">
    <property type="entry name" value="MIC26/MIC27_animal"/>
</dbReference>
<name>A0A921ZFQ7_MANSE</name>
<sequence length="255" mass="28186">MLRKVVLGSVGAAALIPTINAASPVMEKPSGPAKPPPMRPSELPIYEAPHADYGEYLQSNSNQEEVGYIKSTLLSPVRVVREQAQSLLQHTESIKHSVQDNYHEFQDKSEWIVKYLREEENKEVRYGAVAMGGLTGFIFGLRGGIIRRVFYAGVGTTAMGMVCFPEETKEVLKSNSNLAKQYINIAYNFLYGVKPGDPQLEVKFPELSLPKSFSEFVDMTFSLASSVKQAVMPPPSKDEVPAKESADSKPLDKQD</sequence>
<reference evidence="10" key="1">
    <citation type="journal article" date="2016" name="Insect Biochem. Mol. Biol.">
        <title>Multifaceted biological insights from a draft genome sequence of the tobacco hornworm moth, Manduca sexta.</title>
        <authorList>
            <person name="Kanost M.R."/>
            <person name="Arrese E.L."/>
            <person name="Cao X."/>
            <person name="Chen Y.R."/>
            <person name="Chellapilla S."/>
            <person name="Goldsmith M.R."/>
            <person name="Grosse-Wilde E."/>
            <person name="Heckel D.G."/>
            <person name="Herndon N."/>
            <person name="Jiang H."/>
            <person name="Papanicolaou A."/>
            <person name="Qu J."/>
            <person name="Soulages J.L."/>
            <person name="Vogel H."/>
            <person name="Walters J."/>
            <person name="Waterhouse R.M."/>
            <person name="Ahn S.J."/>
            <person name="Almeida F.C."/>
            <person name="An C."/>
            <person name="Aqrawi P."/>
            <person name="Bretschneider A."/>
            <person name="Bryant W.B."/>
            <person name="Bucks S."/>
            <person name="Chao H."/>
            <person name="Chevignon G."/>
            <person name="Christen J.M."/>
            <person name="Clarke D.F."/>
            <person name="Dittmer N.T."/>
            <person name="Ferguson L.C.F."/>
            <person name="Garavelou S."/>
            <person name="Gordon K.H.J."/>
            <person name="Gunaratna R.T."/>
            <person name="Han Y."/>
            <person name="Hauser F."/>
            <person name="He Y."/>
            <person name="Heidel-Fischer H."/>
            <person name="Hirsh A."/>
            <person name="Hu Y."/>
            <person name="Jiang H."/>
            <person name="Kalra D."/>
            <person name="Klinner C."/>
            <person name="Konig C."/>
            <person name="Kovar C."/>
            <person name="Kroll A.R."/>
            <person name="Kuwar S.S."/>
            <person name="Lee S.L."/>
            <person name="Lehman R."/>
            <person name="Li K."/>
            <person name="Li Z."/>
            <person name="Liang H."/>
            <person name="Lovelace S."/>
            <person name="Lu Z."/>
            <person name="Mansfield J.H."/>
            <person name="McCulloch K.J."/>
            <person name="Mathew T."/>
            <person name="Morton B."/>
            <person name="Muzny D.M."/>
            <person name="Neunemann D."/>
            <person name="Ongeri F."/>
            <person name="Pauchet Y."/>
            <person name="Pu L.L."/>
            <person name="Pyrousis I."/>
            <person name="Rao X.J."/>
            <person name="Redding A."/>
            <person name="Roesel C."/>
            <person name="Sanchez-Gracia A."/>
            <person name="Schaack S."/>
            <person name="Shukla A."/>
            <person name="Tetreau G."/>
            <person name="Wang Y."/>
            <person name="Xiong G.H."/>
            <person name="Traut W."/>
            <person name="Walsh T.K."/>
            <person name="Worley K.C."/>
            <person name="Wu D."/>
            <person name="Wu W."/>
            <person name="Wu Y.Q."/>
            <person name="Zhang X."/>
            <person name="Zou Z."/>
            <person name="Zucker H."/>
            <person name="Briscoe A.D."/>
            <person name="Burmester T."/>
            <person name="Clem R.J."/>
            <person name="Feyereisen R."/>
            <person name="Grimmelikhuijzen C.J.P."/>
            <person name="Hamodrakas S.J."/>
            <person name="Hansson B.S."/>
            <person name="Huguet E."/>
            <person name="Jermiin L.S."/>
            <person name="Lan Q."/>
            <person name="Lehman H.K."/>
            <person name="Lorenzen M."/>
            <person name="Merzendorfer H."/>
            <person name="Michalopoulos I."/>
            <person name="Morton D.B."/>
            <person name="Muthukrishnan S."/>
            <person name="Oakeshott J.G."/>
            <person name="Palmer W."/>
            <person name="Park Y."/>
            <person name="Passarelli A.L."/>
            <person name="Rozas J."/>
            <person name="Schwartz L.M."/>
            <person name="Smith W."/>
            <person name="Southgate A."/>
            <person name="Vilcinskas A."/>
            <person name="Vogt R."/>
            <person name="Wang P."/>
            <person name="Werren J."/>
            <person name="Yu X.Q."/>
            <person name="Zhou J.J."/>
            <person name="Brown S.J."/>
            <person name="Scherer S.E."/>
            <person name="Richards S."/>
            <person name="Blissard G.W."/>
        </authorList>
    </citation>
    <scope>NUCLEOTIDE SEQUENCE</scope>
</reference>
<organism evidence="10 11">
    <name type="scientific">Manduca sexta</name>
    <name type="common">Tobacco hawkmoth</name>
    <name type="synonym">Tobacco hornworm</name>
    <dbReference type="NCBI Taxonomy" id="7130"/>
    <lineage>
        <taxon>Eukaryota</taxon>
        <taxon>Metazoa</taxon>
        <taxon>Ecdysozoa</taxon>
        <taxon>Arthropoda</taxon>
        <taxon>Hexapoda</taxon>
        <taxon>Insecta</taxon>
        <taxon>Pterygota</taxon>
        <taxon>Neoptera</taxon>
        <taxon>Endopterygota</taxon>
        <taxon>Lepidoptera</taxon>
        <taxon>Glossata</taxon>
        <taxon>Ditrysia</taxon>
        <taxon>Bombycoidea</taxon>
        <taxon>Sphingidae</taxon>
        <taxon>Sphinginae</taxon>
        <taxon>Sphingini</taxon>
        <taxon>Manduca</taxon>
    </lineage>
</organism>
<feature type="region of interest" description="Disordered" evidence="8">
    <location>
        <begin position="230"/>
        <end position="255"/>
    </location>
</feature>
<evidence type="ECO:0000256" key="2">
    <source>
        <dbReference type="ARBA" id="ARBA00010904"/>
    </source>
</evidence>
<comment type="similarity">
    <text evidence="2">Belongs to the apolipoprotein O/MICOS complex subunit Mic27 family.</text>
</comment>